<dbReference type="Gene3D" id="3.40.50.300">
    <property type="entry name" value="P-loop containing nucleotide triphosphate hydrolases"/>
    <property type="match status" value="1"/>
</dbReference>
<organism evidence="1">
    <name type="scientific">termite gut metagenome</name>
    <dbReference type="NCBI Taxonomy" id="433724"/>
    <lineage>
        <taxon>unclassified sequences</taxon>
        <taxon>metagenomes</taxon>
        <taxon>organismal metagenomes</taxon>
    </lineage>
</organism>
<proteinExistence type="predicted"/>
<feature type="non-terminal residue" evidence="1">
    <location>
        <position position="319"/>
    </location>
</feature>
<gene>
    <name evidence="1" type="ORF">EZS27_038256</name>
</gene>
<comment type="caution">
    <text evidence="1">The sequence shown here is derived from an EMBL/GenBank/DDBJ whole genome shotgun (WGS) entry which is preliminary data.</text>
</comment>
<evidence type="ECO:0000313" key="1">
    <source>
        <dbReference type="EMBL" id="KAA6310440.1"/>
    </source>
</evidence>
<reference evidence="1" key="1">
    <citation type="submission" date="2019-03" db="EMBL/GenBank/DDBJ databases">
        <title>Single cell metagenomics reveals metabolic interactions within the superorganism composed of flagellate Streblomastix strix and complex community of Bacteroidetes bacteria on its surface.</title>
        <authorList>
            <person name="Treitli S.C."/>
            <person name="Kolisko M."/>
            <person name="Husnik F."/>
            <person name="Keeling P."/>
            <person name="Hampl V."/>
        </authorList>
    </citation>
    <scope>NUCLEOTIDE SEQUENCE</scope>
    <source>
        <strain evidence="1">STM</strain>
    </source>
</reference>
<name>A0A5J4PNV6_9ZZZZ</name>
<sequence length="319" mass="37246">MKKAKAEDTFRLSYLSIVQILVKLADCMSIFCECARGSGKTTHILAPRIDRVQESMPGAILILAASTYRSIFDNILPGILEYFQENYEREIYYEVGKIPPGHFLPCCTFIENWKHTISFHNGCVIQFVSCDRPESMLGKNAAHLFVDEMIRIPEDKFIERIIPALRSDRSKFGGSPYYMGISGFSSTPNFETDEDWFLEYEKDMNRELIDCIQEIAYEVDIRKQELEIALKDMDMEKTEPLERFIQRWETRLTMLRKGQTFYIRASSLSNLKILGIEYIQNQIKSIKDKDMLYTSIFAIRKIKVKDMFFGKFGKQHLFD</sequence>
<dbReference type="AlphaFoldDB" id="A0A5J4PNV6"/>
<accession>A0A5J4PNV6</accession>
<protein>
    <submittedName>
        <fullName evidence="1">Uncharacterized protein</fullName>
    </submittedName>
</protein>
<dbReference type="EMBL" id="SNRY01007428">
    <property type="protein sequence ID" value="KAA6310440.1"/>
    <property type="molecule type" value="Genomic_DNA"/>
</dbReference>
<dbReference type="InterPro" id="IPR027417">
    <property type="entry name" value="P-loop_NTPase"/>
</dbReference>